<name>A0AAD9JEQ1_9ANNE</name>
<accession>A0AAD9JEQ1</accession>
<comment type="caution">
    <text evidence="1">The sequence shown here is derived from an EMBL/GenBank/DDBJ whole genome shotgun (WGS) entry which is preliminary data.</text>
</comment>
<reference evidence="1" key="1">
    <citation type="journal article" date="2023" name="Mol. Biol. Evol.">
        <title>Third-Generation Sequencing Reveals the Adaptive Role of the Epigenome in Three Deep-Sea Polychaetes.</title>
        <authorList>
            <person name="Perez M."/>
            <person name="Aroh O."/>
            <person name="Sun Y."/>
            <person name="Lan Y."/>
            <person name="Juniper S.K."/>
            <person name="Young C.R."/>
            <person name="Angers B."/>
            <person name="Qian P.Y."/>
        </authorList>
    </citation>
    <scope>NUCLEOTIDE SEQUENCE</scope>
    <source>
        <strain evidence="1">P08H-3</strain>
    </source>
</reference>
<protein>
    <submittedName>
        <fullName evidence="1">Uncharacterized protein</fullName>
    </submittedName>
</protein>
<dbReference type="Proteomes" id="UP001208570">
    <property type="component" value="Unassembled WGS sequence"/>
</dbReference>
<sequence length="72" mass="8016">MVTLANMCLVVSLNKSGNSSLFPRRLHFSCHMLHVHRLVKFAVTGHGMPPSVGITNQHSVDRPTTRTYNMIA</sequence>
<gene>
    <name evidence="1" type="ORF">LSH36_379g00018</name>
</gene>
<proteinExistence type="predicted"/>
<dbReference type="AlphaFoldDB" id="A0AAD9JEQ1"/>
<organism evidence="1 2">
    <name type="scientific">Paralvinella palmiformis</name>
    <dbReference type="NCBI Taxonomy" id="53620"/>
    <lineage>
        <taxon>Eukaryota</taxon>
        <taxon>Metazoa</taxon>
        <taxon>Spiralia</taxon>
        <taxon>Lophotrochozoa</taxon>
        <taxon>Annelida</taxon>
        <taxon>Polychaeta</taxon>
        <taxon>Sedentaria</taxon>
        <taxon>Canalipalpata</taxon>
        <taxon>Terebellida</taxon>
        <taxon>Terebelliformia</taxon>
        <taxon>Alvinellidae</taxon>
        <taxon>Paralvinella</taxon>
    </lineage>
</organism>
<evidence type="ECO:0000313" key="2">
    <source>
        <dbReference type="Proteomes" id="UP001208570"/>
    </source>
</evidence>
<dbReference type="EMBL" id="JAODUP010000379">
    <property type="protein sequence ID" value="KAK2151010.1"/>
    <property type="molecule type" value="Genomic_DNA"/>
</dbReference>
<evidence type="ECO:0000313" key="1">
    <source>
        <dbReference type="EMBL" id="KAK2151010.1"/>
    </source>
</evidence>
<keyword evidence="2" id="KW-1185">Reference proteome</keyword>